<comment type="caution">
    <text evidence="1">The sequence shown here is derived from an EMBL/GenBank/DDBJ whole genome shotgun (WGS) entry which is preliminary data.</text>
</comment>
<dbReference type="AlphaFoldDB" id="A0A9P5JY24"/>
<keyword evidence="2" id="KW-1185">Reference proteome</keyword>
<gene>
    <name evidence="1" type="ORF">DFH94DRAFT_847756</name>
</gene>
<protein>
    <submittedName>
        <fullName evidence="1">Uncharacterized protein</fullName>
    </submittedName>
</protein>
<sequence length="204" mass="23323">MTTSINEHPSSKERKDIWVELQSLRQDTQALRTEAYRLRTAGRLDATSNERLRAQQTELERRGEGIIKRLRRGTDFRPNLNGRLESLDGDQLVMTRGNYDHLLAKDAHLRKLSNCRRVITKPKTIRSEILAAGHVKANVPIDASYPTESDLGCRDRAAVCNYNLAGRTLAIICIRGSIGLRDVTVTPRCQYIHRLEKSRPWKSY</sequence>
<reference evidence="1" key="1">
    <citation type="submission" date="2019-10" db="EMBL/GenBank/DDBJ databases">
        <authorList>
            <consortium name="DOE Joint Genome Institute"/>
            <person name="Kuo A."/>
            <person name="Miyauchi S."/>
            <person name="Kiss E."/>
            <person name="Drula E."/>
            <person name="Kohler A."/>
            <person name="Sanchez-Garcia M."/>
            <person name="Andreopoulos B."/>
            <person name="Barry K.W."/>
            <person name="Bonito G."/>
            <person name="Buee M."/>
            <person name="Carver A."/>
            <person name="Chen C."/>
            <person name="Cichocki N."/>
            <person name="Clum A."/>
            <person name="Culley D."/>
            <person name="Crous P.W."/>
            <person name="Fauchery L."/>
            <person name="Girlanda M."/>
            <person name="Hayes R."/>
            <person name="Keri Z."/>
            <person name="LaButti K."/>
            <person name="Lipzen A."/>
            <person name="Lombard V."/>
            <person name="Magnuson J."/>
            <person name="Maillard F."/>
            <person name="Morin E."/>
            <person name="Murat C."/>
            <person name="Nolan M."/>
            <person name="Ohm R."/>
            <person name="Pangilinan J."/>
            <person name="Pereira M."/>
            <person name="Perotto S."/>
            <person name="Peter M."/>
            <person name="Riley R."/>
            <person name="Sitrit Y."/>
            <person name="Stielow B."/>
            <person name="Szollosi G."/>
            <person name="Zifcakova L."/>
            <person name="Stursova M."/>
            <person name="Spatafora J.W."/>
            <person name="Tedersoo L."/>
            <person name="Vaario L.-M."/>
            <person name="Yamada A."/>
            <person name="Yan M."/>
            <person name="Wang P."/>
            <person name="Xu J."/>
            <person name="Bruns T."/>
            <person name="Baldrian P."/>
            <person name="Vilgalys R."/>
            <person name="Henrissat B."/>
            <person name="Grigoriev I.V."/>
            <person name="Hibbett D."/>
            <person name="Nagy L.G."/>
            <person name="Martin F.M."/>
        </authorList>
    </citation>
    <scope>NUCLEOTIDE SEQUENCE</scope>
    <source>
        <strain evidence="1">Prilba</strain>
    </source>
</reference>
<proteinExistence type="predicted"/>
<accession>A0A9P5JY24</accession>
<dbReference type="OrthoDB" id="3231046at2759"/>
<organism evidence="1 2">
    <name type="scientific">Russula ochroleuca</name>
    <dbReference type="NCBI Taxonomy" id="152965"/>
    <lineage>
        <taxon>Eukaryota</taxon>
        <taxon>Fungi</taxon>
        <taxon>Dikarya</taxon>
        <taxon>Basidiomycota</taxon>
        <taxon>Agaricomycotina</taxon>
        <taxon>Agaricomycetes</taxon>
        <taxon>Russulales</taxon>
        <taxon>Russulaceae</taxon>
        <taxon>Russula</taxon>
    </lineage>
</organism>
<dbReference type="EMBL" id="WHVB01000027">
    <property type="protein sequence ID" value="KAF8469891.1"/>
    <property type="molecule type" value="Genomic_DNA"/>
</dbReference>
<reference evidence="1" key="2">
    <citation type="journal article" date="2020" name="Nat. Commun.">
        <title>Large-scale genome sequencing of mycorrhizal fungi provides insights into the early evolution of symbiotic traits.</title>
        <authorList>
            <person name="Miyauchi S."/>
            <person name="Kiss E."/>
            <person name="Kuo A."/>
            <person name="Drula E."/>
            <person name="Kohler A."/>
            <person name="Sanchez-Garcia M."/>
            <person name="Morin E."/>
            <person name="Andreopoulos B."/>
            <person name="Barry K.W."/>
            <person name="Bonito G."/>
            <person name="Buee M."/>
            <person name="Carver A."/>
            <person name="Chen C."/>
            <person name="Cichocki N."/>
            <person name="Clum A."/>
            <person name="Culley D."/>
            <person name="Crous P.W."/>
            <person name="Fauchery L."/>
            <person name="Girlanda M."/>
            <person name="Hayes R.D."/>
            <person name="Keri Z."/>
            <person name="LaButti K."/>
            <person name="Lipzen A."/>
            <person name="Lombard V."/>
            <person name="Magnuson J."/>
            <person name="Maillard F."/>
            <person name="Murat C."/>
            <person name="Nolan M."/>
            <person name="Ohm R.A."/>
            <person name="Pangilinan J."/>
            <person name="Pereira M.F."/>
            <person name="Perotto S."/>
            <person name="Peter M."/>
            <person name="Pfister S."/>
            <person name="Riley R."/>
            <person name="Sitrit Y."/>
            <person name="Stielow J.B."/>
            <person name="Szollosi G."/>
            <person name="Zifcakova L."/>
            <person name="Stursova M."/>
            <person name="Spatafora J.W."/>
            <person name="Tedersoo L."/>
            <person name="Vaario L.M."/>
            <person name="Yamada A."/>
            <person name="Yan M."/>
            <person name="Wang P."/>
            <person name="Xu J."/>
            <person name="Bruns T."/>
            <person name="Baldrian P."/>
            <person name="Vilgalys R."/>
            <person name="Dunand C."/>
            <person name="Henrissat B."/>
            <person name="Grigoriev I.V."/>
            <person name="Hibbett D."/>
            <person name="Nagy L.G."/>
            <person name="Martin F.M."/>
        </authorList>
    </citation>
    <scope>NUCLEOTIDE SEQUENCE</scope>
    <source>
        <strain evidence="1">Prilba</strain>
    </source>
</reference>
<evidence type="ECO:0000313" key="2">
    <source>
        <dbReference type="Proteomes" id="UP000759537"/>
    </source>
</evidence>
<evidence type="ECO:0000313" key="1">
    <source>
        <dbReference type="EMBL" id="KAF8469891.1"/>
    </source>
</evidence>
<dbReference type="Proteomes" id="UP000759537">
    <property type="component" value="Unassembled WGS sequence"/>
</dbReference>
<name>A0A9P5JY24_9AGAM</name>